<keyword evidence="2" id="KW-1185">Reference proteome</keyword>
<name>A0A3M7SUI8_BRAPC</name>
<reference evidence="1 2" key="1">
    <citation type="journal article" date="2018" name="Sci. Rep.">
        <title>Genomic signatures of local adaptation to the degree of environmental predictability in rotifers.</title>
        <authorList>
            <person name="Franch-Gras L."/>
            <person name="Hahn C."/>
            <person name="Garcia-Roger E.M."/>
            <person name="Carmona M.J."/>
            <person name="Serra M."/>
            <person name="Gomez A."/>
        </authorList>
    </citation>
    <scope>NUCLEOTIDE SEQUENCE [LARGE SCALE GENOMIC DNA]</scope>
    <source>
        <strain evidence="1">HYR1</strain>
    </source>
</reference>
<evidence type="ECO:0000313" key="1">
    <source>
        <dbReference type="EMBL" id="RNA39287.1"/>
    </source>
</evidence>
<dbReference type="EMBL" id="REGN01000769">
    <property type="protein sequence ID" value="RNA39287.1"/>
    <property type="molecule type" value="Genomic_DNA"/>
</dbReference>
<organism evidence="1 2">
    <name type="scientific">Brachionus plicatilis</name>
    <name type="common">Marine rotifer</name>
    <name type="synonym">Brachionus muelleri</name>
    <dbReference type="NCBI Taxonomy" id="10195"/>
    <lineage>
        <taxon>Eukaryota</taxon>
        <taxon>Metazoa</taxon>
        <taxon>Spiralia</taxon>
        <taxon>Gnathifera</taxon>
        <taxon>Rotifera</taxon>
        <taxon>Eurotatoria</taxon>
        <taxon>Monogononta</taxon>
        <taxon>Pseudotrocha</taxon>
        <taxon>Ploima</taxon>
        <taxon>Brachionidae</taxon>
        <taxon>Brachionus</taxon>
    </lineage>
</organism>
<proteinExistence type="predicted"/>
<dbReference type="AlphaFoldDB" id="A0A3M7SUI8"/>
<accession>A0A3M7SUI8</accession>
<gene>
    <name evidence="1" type="ORF">BpHYR1_002075</name>
</gene>
<dbReference type="Proteomes" id="UP000276133">
    <property type="component" value="Unassembled WGS sequence"/>
</dbReference>
<evidence type="ECO:0000313" key="2">
    <source>
        <dbReference type="Proteomes" id="UP000276133"/>
    </source>
</evidence>
<comment type="caution">
    <text evidence="1">The sequence shown here is derived from an EMBL/GenBank/DDBJ whole genome shotgun (WGS) entry which is preliminary data.</text>
</comment>
<protein>
    <submittedName>
        <fullName evidence="1">Uncharacterized protein</fullName>
    </submittedName>
</protein>
<sequence>MVACLYVSIVKSHLISDEMCSKQLTLRCPKCINDVCGPMRFDLLLYKDINIEFRNYFDFTTDPLAVLFFQKSML</sequence>